<keyword evidence="2" id="KW-0732">Signal</keyword>
<dbReference type="GO" id="GO:0016788">
    <property type="term" value="F:hydrolase activity, acting on ester bonds"/>
    <property type="evidence" value="ECO:0007669"/>
    <property type="project" value="InterPro"/>
</dbReference>
<accession>A0A6N2NKW0</accession>
<dbReference type="CDD" id="cd01837">
    <property type="entry name" value="SGNH_plant_lipase_like"/>
    <property type="match status" value="1"/>
</dbReference>
<reference evidence="3" key="2">
    <citation type="submission" date="2022-11" db="EMBL/GenBank/DDBJ databases">
        <authorList>
            <person name="Hyden B.L."/>
            <person name="Feng K."/>
            <person name="Yates T."/>
            <person name="Jawdy S."/>
            <person name="Smart L.B."/>
            <person name="Muchero W."/>
        </authorList>
    </citation>
    <scope>NUCLEOTIDE SEQUENCE</scope>
    <source>
        <tissue evidence="3">Shoot tip</tissue>
    </source>
</reference>
<reference evidence="4" key="1">
    <citation type="submission" date="2019-03" db="EMBL/GenBank/DDBJ databases">
        <authorList>
            <person name="Mank J."/>
            <person name="Almeida P."/>
        </authorList>
    </citation>
    <scope>NUCLEOTIDE SEQUENCE</scope>
    <source>
        <strain evidence="4">78183</strain>
    </source>
</reference>
<feature type="signal peptide" evidence="2">
    <location>
        <begin position="1"/>
        <end position="24"/>
    </location>
</feature>
<organism evidence="4">
    <name type="scientific">Salix viminalis</name>
    <name type="common">Common osier</name>
    <name type="synonym">Basket willow</name>
    <dbReference type="NCBI Taxonomy" id="40686"/>
    <lineage>
        <taxon>Eukaryota</taxon>
        <taxon>Viridiplantae</taxon>
        <taxon>Streptophyta</taxon>
        <taxon>Embryophyta</taxon>
        <taxon>Tracheophyta</taxon>
        <taxon>Spermatophyta</taxon>
        <taxon>Magnoliopsida</taxon>
        <taxon>eudicotyledons</taxon>
        <taxon>Gunneridae</taxon>
        <taxon>Pentapetalae</taxon>
        <taxon>rosids</taxon>
        <taxon>fabids</taxon>
        <taxon>Malpighiales</taxon>
        <taxon>Salicaceae</taxon>
        <taxon>Saliceae</taxon>
        <taxon>Salix</taxon>
    </lineage>
</organism>
<dbReference type="EMBL" id="JAPFFL010000006">
    <property type="protein sequence ID" value="KAJ6720658.1"/>
    <property type="molecule type" value="Genomic_DNA"/>
</dbReference>
<dbReference type="Gene3D" id="3.40.50.1110">
    <property type="entry name" value="SGNH hydrolase"/>
    <property type="match status" value="1"/>
</dbReference>
<evidence type="ECO:0000313" key="5">
    <source>
        <dbReference type="Proteomes" id="UP001151529"/>
    </source>
</evidence>
<dbReference type="Pfam" id="PF00657">
    <property type="entry name" value="Lipase_GDSL"/>
    <property type="match status" value="1"/>
</dbReference>
<dbReference type="Proteomes" id="UP001151529">
    <property type="component" value="Chromosome 10"/>
</dbReference>
<reference evidence="3" key="3">
    <citation type="journal article" date="2023" name="Int. J. Mol. Sci.">
        <title>De Novo Assembly and Annotation of 11 Diverse Shrub Willow (Salix) Genomes Reveals Novel Gene Organization in Sex-Linked Regions.</title>
        <authorList>
            <person name="Hyden B."/>
            <person name="Feng K."/>
            <person name="Yates T.B."/>
            <person name="Jawdy S."/>
            <person name="Cereghino C."/>
            <person name="Smart L.B."/>
            <person name="Muchero W."/>
        </authorList>
    </citation>
    <scope>NUCLEOTIDE SEQUENCE [LARGE SCALE GENOMIC DNA]</scope>
    <source>
        <tissue evidence="3">Shoot tip</tissue>
    </source>
</reference>
<dbReference type="SUPFAM" id="SSF52266">
    <property type="entry name" value="SGNH hydrolase"/>
    <property type="match status" value="1"/>
</dbReference>
<evidence type="ECO:0000313" key="4">
    <source>
        <dbReference type="EMBL" id="VFU64530.1"/>
    </source>
</evidence>
<dbReference type="PANTHER" id="PTHR45642:SF120">
    <property type="entry name" value="GDSL-LIKE LIPASE_ACYLHYDROLASE"/>
    <property type="match status" value="1"/>
</dbReference>
<dbReference type="EMBL" id="CAADRP010002262">
    <property type="protein sequence ID" value="VFU64530.1"/>
    <property type="molecule type" value="Genomic_DNA"/>
</dbReference>
<evidence type="ECO:0000313" key="3">
    <source>
        <dbReference type="EMBL" id="KAJ6720658.1"/>
    </source>
</evidence>
<dbReference type="InterPro" id="IPR001087">
    <property type="entry name" value="GDSL"/>
</dbReference>
<dbReference type="InterPro" id="IPR050592">
    <property type="entry name" value="GDSL_lipolytic_enzyme"/>
</dbReference>
<protein>
    <submittedName>
        <fullName evidence="3">GDSL-LIKE LIPASE/ACYLHYDROLASE</fullName>
    </submittedName>
</protein>
<dbReference type="AlphaFoldDB" id="A0A6N2NKW0"/>
<dbReference type="PANTHER" id="PTHR45642">
    <property type="entry name" value="GDSL ESTERASE/LIPASE EXL3"/>
    <property type="match status" value="1"/>
</dbReference>
<name>A0A6N2NKW0_SALVM</name>
<dbReference type="OrthoDB" id="821819at2759"/>
<feature type="chain" id="PRO_5040693457" evidence="2">
    <location>
        <begin position="25"/>
        <end position="349"/>
    </location>
</feature>
<evidence type="ECO:0000256" key="1">
    <source>
        <dbReference type="ARBA" id="ARBA00008668"/>
    </source>
</evidence>
<dbReference type="InterPro" id="IPR035669">
    <property type="entry name" value="SGNH_plant_lipase-like"/>
</dbReference>
<comment type="similarity">
    <text evidence="1">Belongs to the 'GDSL' lipolytic enzyme family.</text>
</comment>
<keyword evidence="5" id="KW-1185">Reference proteome</keyword>
<dbReference type="InterPro" id="IPR036514">
    <property type="entry name" value="SGNH_hydro_sf"/>
</dbReference>
<gene>
    <name evidence="3" type="ORF">OIU85_023833</name>
    <name evidence="4" type="ORF">SVIM_LOCUS494468</name>
</gene>
<proteinExistence type="inferred from homology"/>
<evidence type="ECO:0000256" key="2">
    <source>
        <dbReference type="SAM" id="SignalP"/>
    </source>
</evidence>
<sequence>MGTLMLYFVVVVHIWTVLFNTCNAARLGPASAKFSAILVFGDSTVDTGNNDYIDTVVRANFLPYGQDYPDGPTGRFSNGKLVPDMLASLLKIKEAVPAFLDPKLSDQEIITGVCFASAGSGFDNQTNAVTKIIPVLKQIDLFRKYIARLEGIVGEEKARQIISGSLVIISAGTNDVAILKDEDSEYQHFLLDRTQTFVKELYDLGCRTMIISGLPPVGCLPIQMAIARRNSSELRCLDDRNSYAQSHNRKLAKMLQQIQQMLSGSKIVYLDMYKTLIEMIDQPQKYGFVETKRGCCGTGVIELGFLCNRLTKTCEEASEYLFWDAIHPSLAAYQYIAKHVVDKLISSLL</sequence>